<name>A0A6G7VCE5_9GAMM</name>
<protein>
    <submittedName>
        <fullName evidence="3">SDR family oxidoreductase</fullName>
    </submittedName>
</protein>
<keyword evidence="2" id="KW-0560">Oxidoreductase</keyword>
<dbReference type="PANTHER" id="PTHR43639:SF1">
    <property type="entry name" value="SHORT-CHAIN DEHYDROGENASE_REDUCTASE FAMILY PROTEIN"/>
    <property type="match status" value="1"/>
</dbReference>
<comment type="similarity">
    <text evidence="1">Belongs to the short-chain dehydrogenases/reductases (SDR) family.</text>
</comment>
<dbReference type="RefSeq" id="WP_166270492.1">
    <property type="nucleotide sequence ID" value="NZ_CP048029.1"/>
</dbReference>
<dbReference type="AlphaFoldDB" id="A0A6G7VCE5"/>
<dbReference type="InterPro" id="IPR020904">
    <property type="entry name" value="Sc_DH/Rdtase_CS"/>
</dbReference>
<dbReference type="KEGG" id="cjap:GWK36_06720"/>
<dbReference type="PROSITE" id="PS00061">
    <property type="entry name" value="ADH_SHORT"/>
    <property type="match status" value="1"/>
</dbReference>
<dbReference type="CDD" id="cd05233">
    <property type="entry name" value="SDR_c"/>
    <property type="match status" value="1"/>
</dbReference>
<dbReference type="GO" id="GO:0016491">
    <property type="term" value="F:oxidoreductase activity"/>
    <property type="evidence" value="ECO:0007669"/>
    <property type="project" value="UniProtKB-KW"/>
</dbReference>
<dbReference type="EMBL" id="CP048029">
    <property type="protein sequence ID" value="QIK37729.1"/>
    <property type="molecule type" value="Genomic_DNA"/>
</dbReference>
<accession>A0A6G7VCE5</accession>
<organism evidence="3 4">
    <name type="scientific">Caldichromatium japonicum</name>
    <dbReference type="NCBI Taxonomy" id="2699430"/>
    <lineage>
        <taxon>Bacteria</taxon>
        <taxon>Pseudomonadati</taxon>
        <taxon>Pseudomonadota</taxon>
        <taxon>Gammaproteobacteria</taxon>
        <taxon>Chromatiales</taxon>
        <taxon>Chromatiaceae</taxon>
        <taxon>Caldichromatium</taxon>
    </lineage>
</organism>
<dbReference type="Gene3D" id="3.40.50.720">
    <property type="entry name" value="NAD(P)-binding Rossmann-like Domain"/>
    <property type="match status" value="1"/>
</dbReference>
<evidence type="ECO:0000256" key="1">
    <source>
        <dbReference type="ARBA" id="ARBA00006484"/>
    </source>
</evidence>
<reference evidence="4" key="1">
    <citation type="submission" date="2020-01" db="EMBL/GenBank/DDBJ databases">
        <title>Caldichromatium gen. nov., sp. nov., a thermophilic purple sulfur bacterium member of the family Chromatiaceae isolated from Nakabusa hot spring, Japan.</title>
        <authorList>
            <person name="Saini M.K."/>
            <person name="Hanada S."/>
            <person name="Tank M."/>
        </authorList>
    </citation>
    <scope>NUCLEOTIDE SEQUENCE [LARGE SCALE GENOMIC DNA]</scope>
    <source>
        <strain evidence="4">No.7</strain>
    </source>
</reference>
<keyword evidence="4" id="KW-1185">Reference proteome</keyword>
<dbReference type="InterPro" id="IPR002347">
    <property type="entry name" value="SDR_fam"/>
</dbReference>
<dbReference type="Proteomes" id="UP000502699">
    <property type="component" value="Chromosome"/>
</dbReference>
<gene>
    <name evidence="3" type="ORF">GWK36_06720</name>
</gene>
<evidence type="ECO:0000313" key="4">
    <source>
        <dbReference type="Proteomes" id="UP000502699"/>
    </source>
</evidence>
<dbReference type="Pfam" id="PF13561">
    <property type="entry name" value="adh_short_C2"/>
    <property type="match status" value="1"/>
</dbReference>
<proteinExistence type="inferred from homology"/>
<dbReference type="PANTHER" id="PTHR43639">
    <property type="entry name" value="OXIDOREDUCTASE, SHORT-CHAIN DEHYDROGENASE/REDUCTASE FAMILY (AFU_ORTHOLOGUE AFUA_5G02870)"/>
    <property type="match status" value="1"/>
</dbReference>
<dbReference type="InterPro" id="IPR036291">
    <property type="entry name" value="NAD(P)-bd_dom_sf"/>
</dbReference>
<evidence type="ECO:0000313" key="3">
    <source>
        <dbReference type="EMBL" id="QIK37729.1"/>
    </source>
</evidence>
<evidence type="ECO:0000256" key="2">
    <source>
        <dbReference type="ARBA" id="ARBA00023002"/>
    </source>
</evidence>
<dbReference type="PRINTS" id="PR00081">
    <property type="entry name" value="GDHRDH"/>
</dbReference>
<dbReference type="SUPFAM" id="SSF51735">
    <property type="entry name" value="NAD(P)-binding Rossmann-fold domains"/>
    <property type="match status" value="1"/>
</dbReference>
<sequence length="233" mass="24974">MTSLIVTGASSGIGLAIARRFMAEGWRVINLSRRPCPEPQVEHLSADLQDPECLERALAGLAGRFAQGSQFCLVHNAARLEPDRIDDLPDAKLRSVIELNLLAPNRINQALIPLMGAGSSILYIGSTLAEKAVPGTASYTIAKHALVGMMRATCQDLAGRRIHTCMLCPGFTDTPQLRALLGDDPERLRAIAAMNAFGRLVAPEEIAELAWVAAHSPVLNGALIHANLGQSER</sequence>